<dbReference type="EMBL" id="CACSIO010000015">
    <property type="protein sequence ID" value="CAA0113046.1"/>
    <property type="molecule type" value="Genomic_DNA"/>
</dbReference>
<protein>
    <recommendedName>
        <fullName evidence="6">HTH tetR-type domain-containing protein</fullName>
    </recommendedName>
</protein>
<evidence type="ECO:0000259" key="6">
    <source>
        <dbReference type="PROSITE" id="PS50977"/>
    </source>
</evidence>
<dbReference type="InterPro" id="IPR050109">
    <property type="entry name" value="HTH-type_TetR-like_transc_reg"/>
</dbReference>
<evidence type="ECO:0000313" key="7">
    <source>
        <dbReference type="EMBL" id="CAA0112811.1"/>
    </source>
</evidence>
<feature type="compositionally biased region" description="Polar residues" evidence="5">
    <location>
        <begin position="1"/>
        <end position="17"/>
    </location>
</feature>
<dbReference type="GO" id="GO:0003700">
    <property type="term" value="F:DNA-binding transcription factor activity"/>
    <property type="evidence" value="ECO:0007669"/>
    <property type="project" value="TreeGrafter"/>
</dbReference>
<evidence type="ECO:0000313" key="8">
    <source>
        <dbReference type="EMBL" id="CAA0113046.1"/>
    </source>
</evidence>
<dbReference type="Pfam" id="PF00440">
    <property type="entry name" value="TetR_N"/>
    <property type="match status" value="1"/>
</dbReference>
<dbReference type="SUPFAM" id="SSF46689">
    <property type="entry name" value="Homeodomain-like"/>
    <property type="match status" value="1"/>
</dbReference>
<gene>
    <name evidence="7" type="ORF">OPDIPICF_04660</name>
    <name evidence="8" type="ORF">OPDIPICF_04681</name>
</gene>
<dbReference type="AlphaFoldDB" id="A0A5S9Q7P1"/>
<dbReference type="Gene3D" id="1.10.357.10">
    <property type="entry name" value="Tetracycline Repressor, domain 2"/>
    <property type="match status" value="1"/>
</dbReference>
<proteinExistence type="predicted"/>
<evidence type="ECO:0000256" key="5">
    <source>
        <dbReference type="SAM" id="MobiDB-lite"/>
    </source>
</evidence>
<dbReference type="Proteomes" id="UP000441399">
    <property type="component" value="Unassembled WGS sequence"/>
</dbReference>
<keyword evidence="9" id="KW-1185">Reference proteome</keyword>
<keyword evidence="1" id="KW-0805">Transcription regulation</keyword>
<dbReference type="PROSITE" id="PS50977">
    <property type="entry name" value="HTH_TETR_2"/>
    <property type="match status" value="1"/>
</dbReference>
<accession>A0A5S9Q7P1</accession>
<keyword evidence="2 4" id="KW-0238">DNA-binding</keyword>
<feature type="DNA-binding region" description="H-T-H motif" evidence="4">
    <location>
        <begin position="51"/>
        <end position="70"/>
    </location>
</feature>
<feature type="region of interest" description="Disordered" evidence="5">
    <location>
        <begin position="1"/>
        <end position="27"/>
    </location>
</feature>
<sequence length="215" mass="23919">MTKDTANMPDTLQTCQQDGRRKKRPGVEEQQQVIVGAAIPLFLDEGTEAVSIARICKQANVSRPTFYRCFDDKGALLAAIYQQSVTHAVSEFLADELFADTPDIQHIRLAFEQMYQAIFADADSVALLFRESANPNSAAYNIVYRAFENAADKLLGQLPQGMTRDVDKTCLMSVMAANQWIVHNAIIQGLSDDAKQTAIEAGWQLVRRLFFTPQA</sequence>
<evidence type="ECO:0000256" key="4">
    <source>
        <dbReference type="PROSITE-ProRule" id="PRU00335"/>
    </source>
</evidence>
<dbReference type="EMBL" id="CACSIO010000014">
    <property type="protein sequence ID" value="CAA0112811.1"/>
    <property type="molecule type" value="Genomic_DNA"/>
</dbReference>
<dbReference type="InterPro" id="IPR009057">
    <property type="entry name" value="Homeodomain-like_sf"/>
</dbReference>
<dbReference type="InterPro" id="IPR001647">
    <property type="entry name" value="HTH_TetR"/>
</dbReference>
<dbReference type="PANTHER" id="PTHR30055:SF234">
    <property type="entry name" value="HTH-TYPE TRANSCRIPTIONAL REGULATOR BETI"/>
    <property type="match status" value="1"/>
</dbReference>
<evidence type="ECO:0000256" key="1">
    <source>
        <dbReference type="ARBA" id="ARBA00023015"/>
    </source>
</evidence>
<dbReference type="GO" id="GO:0000976">
    <property type="term" value="F:transcription cis-regulatory region binding"/>
    <property type="evidence" value="ECO:0007669"/>
    <property type="project" value="TreeGrafter"/>
</dbReference>
<name>A0A5S9Q7P1_9GAMM</name>
<dbReference type="PRINTS" id="PR00455">
    <property type="entry name" value="HTHTETR"/>
</dbReference>
<evidence type="ECO:0000313" key="9">
    <source>
        <dbReference type="Proteomes" id="UP000441399"/>
    </source>
</evidence>
<reference evidence="8 9" key="1">
    <citation type="submission" date="2019-11" db="EMBL/GenBank/DDBJ databases">
        <authorList>
            <person name="Holert J."/>
        </authorList>
    </citation>
    <scope>NUCLEOTIDE SEQUENCE [LARGE SCALE GENOMIC DNA]</scope>
    <source>
        <strain evidence="8">SB11_3</strain>
    </source>
</reference>
<evidence type="ECO:0000256" key="2">
    <source>
        <dbReference type="ARBA" id="ARBA00023125"/>
    </source>
</evidence>
<feature type="domain" description="HTH tetR-type" evidence="6">
    <location>
        <begin position="28"/>
        <end position="88"/>
    </location>
</feature>
<keyword evidence="3" id="KW-0804">Transcription</keyword>
<evidence type="ECO:0000256" key="3">
    <source>
        <dbReference type="ARBA" id="ARBA00023163"/>
    </source>
</evidence>
<organism evidence="8 9">
    <name type="scientific">BD1-7 clade bacterium</name>
    <dbReference type="NCBI Taxonomy" id="2029982"/>
    <lineage>
        <taxon>Bacteria</taxon>
        <taxon>Pseudomonadati</taxon>
        <taxon>Pseudomonadota</taxon>
        <taxon>Gammaproteobacteria</taxon>
        <taxon>Cellvibrionales</taxon>
        <taxon>Spongiibacteraceae</taxon>
        <taxon>BD1-7 clade</taxon>
    </lineage>
</organism>
<dbReference type="PANTHER" id="PTHR30055">
    <property type="entry name" value="HTH-TYPE TRANSCRIPTIONAL REGULATOR RUTR"/>
    <property type="match status" value="1"/>
</dbReference>